<evidence type="ECO:0000256" key="2">
    <source>
        <dbReference type="SAM" id="Phobius"/>
    </source>
</evidence>
<name>A0A485K2V2_9STRA</name>
<keyword evidence="2" id="KW-0472">Membrane</keyword>
<evidence type="ECO:0000259" key="3">
    <source>
        <dbReference type="PROSITE" id="PS50086"/>
    </source>
</evidence>
<evidence type="ECO:0000313" key="5">
    <source>
        <dbReference type="EMBL" id="VFT77277.1"/>
    </source>
</evidence>
<dbReference type="AlphaFoldDB" id="A0A485K2V2"/>
<dbReference type="Pfam" id="PF00566">
    <property type="entry name" value="RabGAP-TBC"/>
    <property type="match status" value="1"/>
</dbReference>
<organism evidence="5 6">
    <name type="scientific">Aphanomyces stellatus</name>
    <dbReference type="NCBI Taxonomy" id="120398"/>
    <lineage>
        <taxon>Eukaryota</taxon>
        <taxon>Sar</taxon>
        <taxon>Stramenopiles</taxon>
        <taxon>Oomycota</taxon>
        <taxon>Saprolegniomycetes</taxon>
        <taxon>Saprolegniales</taxon>
        <taxon>Verrucalvaceae</taxon>
        <taxon>Aphanomyces</taxon>
    </lineage>
</organism>
<dbReference type="SMART" id="SM00164">
    <property type="entry name" value="TBC"/>
    <property type="match status" value="1"/>
</dbReference>
<dbReference type="SUPFAM" id="SSF47923">
    <property type="entry name" value="Ypt/Rab-GAP domain of gyp1p"/>
    <property type="match status" value="2"/>
</dbReference>
<feature type="transmembrane region" description="Helical" evidence="2">
    <location>
        <begin position="350"/>
        <end position="370"/>
    </location>
</feature>
<dbReference type="InterPro" id="IPR000195">
    <property type="entry name" value="Rab-GAP-TBC_dom"/>
</dbReference>
<dbReference type="OrthoDB" id="206700at2759"/>
<keyword evidence="1" id="KW-0343">GTPase activation</keyword>
<feature type="domain" description="Rab-GAP TBC" evidence="3">
    <location>
        <begin position="47"/>
        <end position="243"/>
    </location>
</feature>
<dbReference type="Gene3D" id="1.10.472.80">
    <property type="entry name" value="Ypt/Rab-GAP domain of gyp1p, domain 3"/>
    <property type="match status" value="1"/>
</dbReference>
<sequence>MRDSARRREILNTLRRAEEALDASPPDTPHGDILEELRHLALLPGGFVSNDIRKRVWPLLLGFSPDATADFYRANRIKLQLPPFPSTVHPDDAQIHMDVNRSLGDSRWRDVKGLKRAGKRKALFSLLHATMCISHETHYNQGFHDVASVVLLAVGMPLSIPLTTRMSQTFFREPMRKNFDTVLPVFRLLYPLLRSQDPVLVKHIATSVDQAYFALPWVLTWFSHHLDAFHDVARLFDVLLCSHPLFSLYLSAALVLRHRQTIVQVDADDFGEMHSTLQRLGSRMADDMDATIRHAADLFHNIPPQDLLAQVHPSMDTQSSCLFEFPFPHQRRLGARAPPTPSTRQLERKYMLFFALAVGILAATLATTQIK</sequence>
<reference evidence="5 6" key="1">
    <citation type="submission" date="2019-03" db="EMBL/GenBank/DDBJ databases">
        <authorList>
            <person name="Gaulin E."/>
            <person name="Dumas B."/>
        </authorList>
    </citation>
    <scope>NUCLEOTIDE SEQUENCE [LARGE SCALE GENOMIC DNA]</scope>
    <source>
        <strain evidence="5">CBS 568.67</strain>
    </source>
</reference>
<reference evidence="4" key="2">
    <citation type="submission" date="2019-06" db="EMBL/GenBank/DDBJ databases">
        <title>Genomics analysis of Aphanomyces spp. identifies a new class of oomycete effector associated with host adaptation.</title>
        <authorList>
            <person name="Gaulin E."/>
        </authorList>
    </citation>
    <scope>NUCLEOTIDE SEQUENCE</scope>
    <source>
        <strain evidence="4">CBS 578.67</strain>
    </source>
</reference>
<keyword evidence="6" id="KW-1185">Reference proteome</keyword>
<dbReference type="Proteomes" id="UP000332933">
    <property type="component" value="Unassembled WGS sequence"/>
</dbReference>
<keyword evidence="2" id="KW-0812">Transmembrane</keyword>
<gene>
    <name evidence="5" type="primary">Aste57867_51</name>
    <name evidence="4" type="ORF">As57867_000051</name>
    <name evidence="5" type="ORF">ASTE57867_51</name>
</gene>
<evidence type="ECO:0000256" key="1">
    <source>
        <dbReference type="ARBA" id="ARBA00022468"/>
    </source>
</evidence>
<dbReference type="GO" id="GO:0006888">
    <property type="term" value="P:endoplasmic reticulum to Golgi vesicle-mediated transport"/>
    <property type="evidence" value="ECO:0007669"/>
    <property type="project" value="TreeGrafter"/>
</dbReference>
<evidence type="ECO:0000313" key="4">
    <source>
        <dbReference type="EMBL" id="KAF0720772.1"/>
    </source>
</evidence>
<dbReference type="PANTHER" id="PTHR20913:SF7">
    <property type="entry name" value="RE60063P"/>
    <property type="match status" value="1"/>
</dbReference>
<dbReference type="InterPro" id="IPR045913">
    <property type="entry name" value="TBC20/Gyp8-like"/>
</dbReference>
<dbReference type="PANTHER" id="PTHR20913">
    <property type="entry name" value="TBC1 DOMAIN FAMILY MEMBER 20/GTPASE"/>
    <property type="match status" value="1"/>
</dbReference>
<protein>
    <submittedName>
        <fullName evidence="5">Aste57867_51 protein</fullName>
    </submittedName>
</protein>
<keyword evidence="2" id="KW-1133">Transmembrane helix</keyword>
<proteinExistence type="predicted"/>
<evidence type="ECO:0000313" key="6">
    <source>
        <dbReference type="Proteomes" id="UP000332933"/>
    </source>
</evidence>
<dbReference type="Gene3D" id="1.10.8.1310">
    <property type="match status" value="1"/>
</dbReference>
<dbReference type="GO" id="GO:0005096">
    <property type="term" value="F:GTPase activator activity"/>
    <property type="evidence" value="ECO:0007669"/>
    <property type="project" value="UniProtKB-KW"/>
</dbReference>
<dbReference type="EMBL" id="VJMH01000002">
    <property type="protein sequence ID" value="KAF0720772.1"/>
    <property type="molecule type" value="Genomic_DNA"/>
</dbReference>
<dbReference type="InterPro" id="IPR035969">
    <property type="entry name" value="Rab-GAP_TBC_sf"/>
</dbReference>
<dbReference type="PROSITE" id="PS50086">
    <property type="entry name" value="TBC_RABGAP"/>
    <property type="match status" value="1"/>
</dbReference>
<dbReference type="GO" id="GO:0005789">
    <property type="term" value="C:endoplasmic reticulum membrane"/>
    <property type="evidence" value="ECO:0007669"/>
    <property type="project" value="TreeGrafter"/>
</dbReference>
<dbReference type="EMBL" id="CAADRA010000002">
    <property type="protein sequence ID" value="VFT77277.1"/>
    <property type="molecule type" value="Genomic_DNA"/>
</dbReference>
<accession>A0A485K2V2</accession>